<keyword evidence="1" id="KW-0812">Transmembrane</keyword>
<accession>M1YH20</accession>
<dbReference type="InParanoid" id="M1YH20"/>
<feature type="transmembrane region" description="Helical" evidence="1">
    <location>
        <begin position="41"/>
        <end position="59"/>
    </location>
</feature>
<organism evidence="2 3">
    <name type="scientific">Nitrospina gracilis (strain 3/211)</name>
    <dbReference type="NCBI Taxonomy" id="1266370"/>
    <lineage>
        <taxon>Bacteria</taxon>
        <taxon>Pseudomonadati</taxon>
        <taxon>Nitrospinota/Tectimicrobiota group</taxon>
        <taxon>Nitrospinota</taxon>
        <taxon>Nitrospinia</taxon>
        <taxon>Nitrospinales</taxon>
        <taxon>Nitrospinaceae</taxon>
        <taxon>Nitrospina</taxon>
    </lineage>
</organism>
<dbReference type="AlphaFoldDB" id="M1YH20"/>
<evidence type="ECO:0000313" key="2">
    <source>
        <dbReference type="EMBL" id="CCQ89733.1"/>
    </source>
</evidence>
<proteinExistence type="predicted"/>
<dbReference type="Proteomes" id="UP000011704">
    <property type="component" value="Unassembled WGS sequence"/>
</dbReference>
<keyword evidence="1" id="KW-1133">Transmembrane helix</keyword>
<dbReference type="EMBL" id="CAQJ01000018">
    <property type="protein sequence ID" value="CCQ89733.1"/>
    <property type="molecule type" value="Genomic_DNA"/>
</dbReference>
<evidence type="ECO:0000256" key="1">
    <source>
        <dbReference type="SAM" id="Phobius"/>
    </source>
</evidence>
<name>M1YH20_NITG3</name>
<evidence type="ECO:0000313" key="3">
    <source>
        <dbReference type="Proteomes" id="UP000011704"/>
    </source>
</evidence>
<gene>
    <name evidence="2" type="ORF">NITGR_160043</name>
</gene>
<comment type="caution">
    <text evidence="2">The sequence shown here is derived from an EMBL/GenBank/DDBJ whole genome shotgun (WGS) entry which is preliminary data.</text>
</comment>
<keyword evidence="1" id="KW-0472">Membrane</keyword>
<dbReference type="STRING" id="1266370.NITGR_160043"/>
<protein>
    <submittedName>
        <fullName evidence="2">Uncharacterized protein</fullName>
    </submittedName>
</protein>
<sequence>MCLRLGSLFFICSKGLLEKTLKRALEGGVGMDENFSLKKFFAYGVYGILGLYFFVWFFWEVTTFRYIYKEGTGFGLTIGMSKVEAFSKLSETLRDQDVRATAFGVSKKEKDSNANIPYQKNYGPLKFTEEDKREYLKYNSWKLTWEEILIHAYFLQFENEKLIYFQRSRTPFSK</sequence>
<keyword evidence="3" id="KW-1185">Reference proteome</keyword>
<reference evidence="2 3" key="1">
    <citation type="journal article" date="2013" name="Front. Microbiol.">
        <title>The genome of Nitrospina gracilis illuminates the metabolism and evolution of the major marine nitrite oxidizer.</title>
        <authorList>
            <person name="Luecker S."/>
            <person name="Nowka B."/>
            <person name="Rattei T."/>
            <person name="Spieck E."/>
            <person name="and Daims H."/>
        </authorList>
    </citation>
    <scope>NUCLEOTIDE SEQUENCE [LARGE SCALE GENOMIC DNA]</scope>
    <source>
        <strain evidence="2 3">3/211</strain>
    </source>
</reference>
<dbReference type="HOGENOM" id="CLU_1538466_0_0_0"/>